<comment type="caution">
    <text evidence="2">The sequence shown here is derived from an EMBL/GenBank/DDBJ whole genome shotgun (WGS) entry which is preliminary data.</text>
</comment>
<sequence length="90" mass="10076">MICLSCGSDPYESGICKKCFELLNVRKEALRRNIEELKSEVNFIKLSSPIDPTIQIDTFTDVVLVPRSDSSSGSVHGHKIVLVRAFHDLK</sequence>
<keyword evidence="1" id="KW-0175">Coiled coil</keyword>
<organism evidence="2 3">
    <name type="scientific">Crotalaria pallida</name>
    <name type="common">Smooth rattlebox</name>
    <name type="synonym">Crotalaria striata</name>
    <dbReference type="NCBI Taxonomy" id="3830"/>
    <lineage>
        <taxon>Eukaryota</taxon>
        <taxon>Viridiplantae</taxon>
        <taxon>Streptophyta</taxon>
        <taxon>Embryophyta</taxon>
        <taxon>Tracheophyta</taxon>
        <taxon>Spermatophyta</taxon>
        <taxon>Magnoliopsida</taxon>
        <taxon>eudicotyledons</taxon>
        <taxon>Gunneridae</taxon>
        <taxon>Pentapetalae</taxon>
        <taxon>rosids</taxon>
        <taxon>fabids</taxon>
        <taxon>Fabales</taxon>
        <taxon>Fabaceae</taxon>
        <taxon>Papilionoideae</taxon>
        <taxon>50 kb inversion clade</taxon>
        <taxon>genistoids sensu lato</taxon>
        <taxon>core genistoids</taxon>
        <taxon>Crotalarieae</taxon>
        <taxon>Crotalaria</taxon>
    </lineage>
</organism>
<reference evidence="2 3" key="1">
    <citation type="submission" date="2024-01" db="EMBL/GenBank/DDBJ databases">
        <title>The genomes of 5 underutilized Papilionoideae crops provide insights into root nodulation and disease resistanc.</title>
        <authorList>
            <person name="Yuan L."/>
        </authorList>
    </citation>
    <scope>NUCLEOTIDE SEQUENCE [LARGE SCALE GENOMIC DNA]</scope>
    <source>
        <strain evidence="2">ZHUSHIDOU_FW_LH</strain>
        <tissue evidence="2">Leaf</tissue>
    </source>
</reference>
<dbReference type="Proteomes" id="UP001372338">
    <property type="component" value="Unassembled WGS sequence"/>
</dbReference>
<feature type="coiled-coil region" evidence="1">
    <location>
        <begin position="20"/>
        <end position="47"/>
    </location>
</feature>
<evidence type="ECO:0000256" key="1">
    <source>
        <dbReference type="SAM" id="Coils"/>
    </source>
</evidence>
<gene>
    <name evidence="2" type="ORF">RIF29_08991</name>
</gene>
<dbReference type="EMBL" id="JAYWIO010000002">
    <property type="protein sequence ID" value="KAK7281212.1"/>
    <property type="molecule type" value="Genomic_DNA"/>
</dbReference>
<accession>A0AAN9IJ92</accession>
<keyword evidence="3" id="KW-1185">Reference proteome</keyword>
<evidence type="ECO:0000313" key="3">
    <source>
        <dbReference type="Proteomes" id="UP001372338"/>
    </source>
</evidence>
<proteinExistence type="predicted"/>
<name>A0AAN9IJ92_CROPI</name>
<protein>
    <submittedName>
        <fullName evidence="2">Uncharacterized protein</fullName>
    </submittedName>
</protein>
<dbReference type="AlphaFoldDB" id="A0AAN9IJ92"/>
<evidence type="ECO:0000313" key="2">
    <source>
        <dbReference type="EMBL" id="KAK7281212.1"/>
    </source>
</evidence>